<feature type="transmembrane region" description="Helical" evidence="8">
    <location>
        <begin position="286"/>
        <end position="312"/>
    </location>
</feature>
<keyword evidence="6" id="KW-0479">Metal-binding</keyword>
<reference evidence="10" key="1">
    <citation type="submission" date="2012-01" db="EMBL/GenBank/DDBJ databases">
        <title>The Genome Sequence of Oreochromis niloticus (Nile Tilapia).</title>
        <authorList>
            <consortium name="Broad Institute Genome Assembly Team"/>
            <consortium name="Broad Institute Sequencing Platform"/>
            <person name="Di Palma F."/>
            <person name="Johnson J."/>
            <person name="Lander E.S."/>
            <person name="Lindblad-Toh K."/>
        </authorList>
    </citation>
    <scope>NUCLEOTIDE SEQUENCE [LARGE SCALE GENOMIC DNA]</scope>
</reference>
<feature type="binding site" evidence="6">
    <location>
        <position position="361"/>
    </location>
    <ligand>
        <name>Na(+)</name>
        <dbReference type="ChEBI" id="CHEBI:29101"/>
        <label>1</label>
    </ligand>
</feature>
<protein>
    <recommendedName>
        <fullName evidence="7">Transporter</fullName>
    </recommendedName>
</protein>
<feature type="transmembrane region" description="Helical" evidence="8">
    <location>
        <begin position="66"/>
        <end position="86"/>
    </location>
</feature>
<dbReference type="Proteomes" id="UP000005207">
    <property type="component" value="Linkage group LG5"/>
</dbReference>
<feature type="binding site" evidence="6">
    <location>
        <position position="293"/>
    </location>
    <ligand>
        <name>Na(+)</name>
        <dbReference type="ChEBI" id="CHEBI:29101"/>
        <label>1</label>
    </ligand>
</feature>
<sequence length="537" mass="61388">MDQKQKSTVKMNVMNPGNRLGHTQSKAPEREQWANKLEFILAVAGHIIGLGNVWRFPYLCYKNGGGVFFIPYVLFLFTCGIPLFFLETSLGQYTSQGGITCWRKICPLFEGLGYGSQVVVLYTGMYYIIILAWAFLYLFSSFRAELPWLIYKRLYKLCNRRRILGLSDGIDNIGNIRWDLALCLLLAWVLCYFCIWNGVKTTGKVVYFTATFPFVMLVVLLVRGLTLPGAKDGIMFYLYPDPSRLTDPEVWMDAGSQIFYSYGVCTGVLTSLGSYNKYNNNCYRDCVYLCLLNSLTSFVAGFAIFSVLGFMAKEQGLDISMVAESGPGLAFIAYPRAVALMPLPQLWAIFFFIMVIFLGLDSEFVYQEALVTTISDMYPSFFQNNCHRKLLLLGINVGSFLVGLVMVTEGGLYIFQLFDYYACSGMTLLLFAILQSVCIGWVYGGDRQYDNIKDMIGYRPWPFMKYCWQYFTPAICTCTFLFSLIKYTPLKFNNTYEYPWWGYAIGGLFTLSSTLMVPLWILYKLLKAEKQFLKFHC</sequence>
<dbReference type="GeneTree" id="ENSGT00940000166826"/>
<keyword evidence="5 8" id="KW-0472">Membrane</keyword>
<feature type="transmembrane region" description="Helical" evidence="8">
    <location>
        <begin position="119"/>
        <end position="139"/>
    </location>
</feature>
<dbReference type="Ensembl" id="ENSONIT00000048226.1">
    <property type="protein sequence ID" value="ENSONIP00000081497.1"/>
    <property type="gene ID" value="ENSONIG00000004210.2"/>
</dbReference>
<dbReference type="PANTHER" id="PTHR11616:SF249">
    <property type="entry name" value="SOLUTE CARRIER FAMILY 6 MEMBER 22, TANDEM DUPLICATE 2 ISOFORM X2-RELATED"/>
    <property type="match status" value="1"/>
</dbReference>
<dbReference type="CDD" id="cd11496">
    <property type="entry name" value="SLC6sbd-TauT-like"/>
    <property type="match status" value="1"/>
</dbReference>
<accession>A0A669F9M8</accession>
<dbReference type="GO" id="GO:0046872">
    <property type="term" value="F:metal ion binding"/>
    <property type="evidence" value="ECO:0007669"/>
    <property type="project" value="UniProtKB-KW"/>
</dbReference>
<dbReference type="InterPro" id="IPR000175">
    <property type="entry name" value="Na/ntran_symport"/>
</dbReference>
<feature type="transmembrane region" description="Helical" evidence="8">
    <location>
        <begin position="390"/>
        <end position="415"/>
    </location>
</feature>
<feature type="transmembrane region" description="Helical" evidence="8">
    <location>
        <begin position="205"/>
        <end position="225"/>
    </location>
</feature>
<feature type="binding site" evidence="6">
    <location>
        <position position="362"/>
    </location>
    <ligand>
        <name>Na(+)</name>
        <dbReference type="ChEBI" id="CHEBI:29101"/>
        <label>1</label>
    </ligand>
</feature>
<feature type="transmembrane region" description="Helical" evidence="8">
    <location>
        <begin position="332"/>
        <end position="360"/>
    </location>
</feature>
<dbReference type="GO" id="GO:0005332">
    <property type="term" value="F:gamma-aminobutyric acid:sodium:chloride symporter activity"/>
    <property type="evidence" value="ECO:0007669"/>
    <property type="project" value="TreeGrafter"/>
</dbReference>
<dbReference type="GO" id="GO:0005886">
    <property type="term" value="C:plasma membrane"/>
    <property type="evidence" value="ECO:0007669"/>
    <property type="project" value="TreeGrafter"/>
</dbReference>
<reference evidence="9" key="2">
    <citation type="submission" date="2025-08" db="UniProtKB">
        <authorList>
            <consortium name="Ensembl"/>
        </authorList>
    </citation>
    <scope>IDENTIFICATION</scope>
</reference>
<evidence type="ECO:0000256" key="7">
    <source>
        <dbReference type="RuleBase" id="RU003732"/>
    </source>
</evidence>
<feature type="binding site" evidence="6">
    <location>
        <position position="45"/>
    </location>
    <ligand>
        <name>Na(+)</name>
        <dbReference type="ChEBI" id="CHEBI:29101"/>
        <label>1</label>
    </ligand>
</feature>
<dbReference type="SUPFAM" id="SSF161070">
    <property type="entry name" value="SNF-like"/>
    <property type="match status" value="1"/>
</dbReference>
<feature type="transmembrane region" description="Helical" evidence="8">
    <location>
        <begin position="427"/>
        <end position="445"/>
    </location>
</feature>
<dbReference type="PRINTS" id="PR00176">
    <property type="entry name" value="NANEUSMPORT"/>
</dbReference>
<name>A0A669F9M8_ORENI</name>
<comment type="similarity">
    <text evidence="7">Belongs to the sodium:neurotransmitter symporter (SNF) (TC 2.A.22) family.</text>
</comment>
<evidence type="ECO:0000313" key="10">
    <source>
        <dbReference type="Proteomes" id="UP000005207"/>
    </source>
</evidence>
<feature type="binding site" evidence="6">
    <location>
        <position position="261"/>
    </location>
    <ligand>
        <name>Na(+)</name>
        <dbReference type="ChEBI" id="CHEBI:29101"/>
        <label>1</label>
    </ligand>
</feature>
<dbReference type="PANTHER" id="PTHR11616">
    <property type="entry name" value="SODIUM/CHLORIDE DEPENDENT TRANSPORTER"/>
    <property type="match status" value="1"/>
</dbReference>
<dbReference type="PROSITE" id="PS00610">
    <property type="entry name" value="NA_NEUROTRAN_SYMP_1"/>
    <property type="match status" value="1"/>
</dbReference>
<feature type="binding site" evidence="6">
    <location>
        <position position="52"/>
    </location>
    <ligand>
        <name>Na(+)</name>
        <dbReference type="ChEBI" id="CHEBI:29101"/>
        <label>1</label>
    </ligand>
</feature>
<evidence type="ECO:0000256" key="6">
    <source>
        <dbReference type="PIRSR" id="PIRSR600175-1"/>
    </source>
</evidence>
<dbReference type="AlphaFoldDB" id="A0A669F9M8"/>
<gene>
    <name evidence="9" type="primary">slc6a22.2</name>
</gene>
<organism evidence="9 10">
    <name type="scientific">Oreochromis niloticus</name>
    <name type="common">Nile tilapia</name>
    <name type="synonym">Tilapia nilotica</name>
    <dbReference type="NCBI Taxonomy" id="8128"/>
    <lineage>
        <taxon>Eukaryota</taxon>
        <taxon>Metazoa</taxon>
        <taxon>Chordata</taxon>
        <taxon>Craniata</taxon>
        <taxon>Vertebrata</taxon>
        <taxon>Euteleostomi</taxon>
        <taxon>Actinopterygii</taxon>
        <taxon>Neopterygii</taxon>
        <taxon>Teleostei</taxon>
        <taxon>Neoteleostei</taxon>
        <taxon>Acanthomorphata</taxon>
        <taxon>Ovalentaria</taxon>
        <taxon>Cichlomorphae</taxon>
        <taxon>Cichliformes</taxon>
        <taxon>Cichlidae</taxon>
        <taxon>African cichlids</taxon>
        <taxon>Pseudocrenilabrinae</taxon>
        <taxon>Oreochromini</taxon>
        <taxon>Oreochromis</taxon>
    </lineage>
</organism>
<evidence type="ECO:0000256" key="5">
    <source>
        <dbReference type="ARBA" id="ARBA00023136"/>
    </source>
</evidence>
<proteinExistence type="inferred from homology"/>
<feature type="transmembrane region" description="Helical" evidence="8">
    <location>
        <begin position="37"/>
        <end position="54"/>
    </location>
</feature>
<feature type="transmembrane region" description="Helical" evidence="8">
    <location>
        <begin position="180"/>
        <end position="199"/>
    </location>
</feature>
<evidence type="ECO:0000256" key="3">
    <source>
        <dbReference type="ARBA" id="ARBA00022692"/>
    </source>
</evidence>
<keyword evidence="2 7" id="KW-0813">Transport</keyword>
<feature type="binding site" evidence="6">
    <location>
        <position position="358"/>
    </location>
    <ligand>
        <name>Na(+)</name>
        <dbReference type="ChEBI" id="CHEBI:29101"/>
        <label>1</label>
    </ligand>
</feature>
<dbReference type="GO" id="GO:0042995">
    <property type="term" value="C:cell projection"/>
    <property type="evidence" value="ECO:0007669"/>
    <property type="project" value="TreeGrafter"/>
</dbReference>
<comment type="subcellular location">
    <subcellularLocation>
        <location evidence="1">Membrane</location>
        <topology evidence="1">Multi-pass membrane protein</topology>
    </subcellularLocation>
</comment>
<evidence type="ECO:0000256" key="8">
    <source>
        <dbReference type="SAM" id="Phobius"/>
    </source>
</evidence>
<dbReference type="InterPro" id="IPR037272">
    <property type="entry name" value="SNS_sf"/>
</dbReference>
<dbReference type="PROSITE" id="PS50267">
    <property type="entry name" value="NA_NEUROTRAN_SYMP_3"/>
    <property type="match status" value="1"/>
</dbReference>
<feature type="transmembrane region" description="Helical" evidence="8">
    <location>
        <begin position="466"/>
        <end position="488"/>
    </location>
</feature>
<keyword evidence="10" id="KW-1185">Reference proteome</keyword>
<evidence type="ECO:0000256" key="1">
    <source>
        <dbReference type="ARBA" id="ARBA00004141"/>
    </source>
</evidence>
<keyword evidence="6" id="KW-0915">Sodium</keyword>
<evidence type="ECO:0000256" key="2">
    <source>
        <dbReference type="ARBA" id="ARBA00022448"/>
    </source>
</evidence>
<keyword evidence="7" id="KW-0769">Symport</keyword>
<keyword evidence="3 7" id="KW-0812">Transmembrane</keyword>
<keyword evidence="4 8" id="KW-1133">Transmembrane helix</keyword>
<feature type="transmembrane region" description="Helical" evidence="8">
    <location>
        <begin position="500"/>
        <end position="523"/>
    </location>
</feature>
<dbReference type="Pfam" id="PF00209">
    <property type="entry name" value="SNF"/>
    <property type="match status" value="2"/>
</dbReference>
<evidence type="ECO:0000256" key="4">
    <source>
        <dbReference type="ARBA" id="ARBA00022989"/>
    </source>
</evidence>
<evidence type="ECO:0000313" key="9">
    <source>
        <dbReference type="Ensembl" id="ENSONIP00000081497.1"/>
    </source>
</evidence>
<reference evidence="9" key="3">
    <citation type="submission" date="2025-09" db="UniProtKB">
        <authorList>
            <consortium name="Ensembl"/>
        </authorList>
    </citation>
    <scope>IDENTIFICATION</scope>
</reference>